<feature type="coiled-coil region" evidence="2">
    <location>
        <begin position="497"/>
        <end position="531"/>
    </location>
</feature>
<dbReference type="InterPro" id="IPR029417">
    <property type="entry name" value="FAM227"/>
</dbReference>
<comment type="similarity">
    <text evidence="1">Belongs to the FAM227 family.</text>
</comment>
<name>A0ABM0JTI5_APLCA</name>
<evidence type="ECO:0000313" key="5">
    <source>
        <dbReference type="RefSeq" id="XP_005101116.1"/>
    </source>
</evidence>
<gene>
    <name evidence="5" type="primary">LOC101856437</name>
</gene>
<feature type="region of interest" description="Disordered" evidence="3">
    <location>
        <begin position="407"/>
        <end position="426"/>
    </location>
</feature>
<keyword evidence="2" id="KW-0175">Coiled coil</keyword>
<keyword evidence="4" id="KW-1185">Reference proteome</keyword>
<organism evidence="4 5">
    <name type="scientific">Aplysia californica</name>
    <name type="common">California sea hare</name>
    <dbReference type="NCBI Taxonomy" id="6500"/>
    <lineage>
        <taxon>Eukaryota</taxon>
        <taxon>Metazoa</taxon>
        <taxon>Spiralia</taxon>
        <taxon>Lophotrochozoa</taxon>
        <taxon>Mollusca</taxon>
        <taxon>Gastropoda</taxon>
        <taxon>Heterobranchia</taxon>
        <taxon>Euthyneura</taxon>
        <taxon>Tectipleura</taxon>
        <taxon>Aplysiida</taxon>
        <taxon>Aplysioidea</taxon>
        <taxon>Aplysiidae</taxon>
        <taxon>Aplysia</taxon>
    </lineage>
</organism>
<evidence type="ECO:0000256" key="3">
    <source>
        <dbReference type="SAM" id="MobiDB-lite"/>
    </source>
</evidence>
<accession>A0ABM0JTI5</accession>
<evidence type="ECO:0000313" key="4">
    <source>
        <dbReference type="Proteomes" id="UP000694888"/>
    </source>
</evidence>
<dbReference type="PANTHER" id="PTHR33560">
    <property type="entry name" value="PROTEIN FAM227B"/>
    <property type="match status" value="1"/>
</dbReference>
<evidence type="ECO:0000256" key="2">
    <source>
        <dbReference type="SAM" id="Coils"/>
    </source>
</evidence>
<proteinExistence type="inferred from homology"/>
<dbReference type="Pfam" id="PF14922">
    <property type="entry name" value="FWWh"/>
    <property type="match status" value="1"/>
</dbReference>
<dbReference type="RefSeq" id="XP_005101116.1">
    <property type="nucleotide sequence ID" value="XM_005101059.3"/>
</dbReference>
<feature type="compositionally biased region" description="Acidic residues" evidence="3">
    <location>
        <begin position="565"/>
        <end position="574"/>
    </location>
</feature>
<sequence length="574" mass="65869">MKHHLRFSVGSNMGCDQGIMSLFPLDSAEDKKVSEVGEKKPPSTLAEFLAAEGLDDWPLPMTLEGPLDIQSEGLFIGNQDDIAEILKEAAPLGLHMMDEMEDRLSALEDKINFYADRIVTDDKRPSRLAERLFHSPSRTFITEVSESDAVKSHRSSKGHKSVDLVDTMLETRKRSLDYYTFPGFVHGEFIELPAQLEAPPILHRVTTAQDFNPGFRKFWKKLFLSEASSAVMQDAFWWIFLDHFKKQEDFQEDKDCLFDRISDSYVALFTSINTDVKDKFLSVYPDCLAQALFCTYRESFPESKWRFSEEFKQYLVNLVYEWVTGLRPVPGVWKAWNEEGLEGSQTSRDNETAKKMLEAAALHKKVELSLDMDGFSKVLDKLGTESFTSPQGNILREVTKSSNRLLSRGRSQLNKQESHQIGPGPDYERVKFNTSGRSPLISHYLHMRQLRSYKQPGKKVRRTEIMKLPPEGPTYQQFIASTISKADSLSREYSRLCDQTSADILDLERKKRDTNKQINSLKKALSEAKSLQERRTLMDKIIEFKESGQKEMPLLEQQSSRSETSTEDSYDYDD</sequence>
<dbReference type="GeneID" id="101856437"/>
<reference evidence="5" key="1">
    <citation type="submission" date="2025-08" db="UniProtKB">
        <authorList>
            <consortium name="RefSeq"/>
        </authorList>
    </citation>
    <scope>IDENTIFICATION</scope>
</reference>
<feature type="region of interest" description="Disordered" evidence="3">
    <location>
        <begin position="548"/>
        <end position="574"/>
    </location>
</feature>
<protein>
    <submittedName>
        <fullName evidence="5">Protein FAM227B isoform X1</fullName>
    </submittedName>
</protein>
<evidence type="ECO:0000256" key="1">
    <source>
        <dbReference type="ARBA" id="ARBA00008666"/>
    </source>
</evidence>
<dbReference type="Proteomes" id="UP000694888">
    <property type="component" value="Unplaced"/>
</dbReference>
<dbReference type="PANTHER" id="PTHR33560:SF2">
    <property type="entry name" value="PROTEIN FAM227B"/>
    <property type="match status" value="1"/>
</dbReference>